<dbReference type="OrthoDB" id="2194618at2"/>
<protein>
    <submittedName>
        <fullName evidence="1">Uncharacterized protein</fullName>
    </submittedName>
</protein>
<gene>
    <name evidence="1" type="ORF">BCR23_06540</name>
</gene>
<accession>A0A1E5GSZ1</accession>
<comment type="caution">
    <text evidence="1">The sequence shown here is derived from an EMBL/GenBank/DDBJ whole genome shotgun (WGS) entry which is preliminary data.</text>
</comment>
<reference evidence="2" key="1">
    <citation type="submission" date="2016-09" db="EMBL/GenBank/DDBJ databases">
        <authorList>
            <person name="Gulvik C.A."/>
        </authorList>
    </citation>
    <scope>NUCLEOTIDE SEQUENCE [LARGE SCALE GENOMIC DNA]</scope>
    <source>
        <strain evidence="2">LMG 26306</strain>
    </source>
</reference>
<dbReference type="EMBL" id="MIKB01000014">
    <property type="protein sequence ID" value="OEG15801.1"/>
    <property type="molecule type" value="Genomic_DNA"/>
</dbReference>
<keyword evidence="2" id="KW-1185">Reference proteome</keyword>
<evidence type="ECO:0000313" key="1">
    <source>
        <dbReference type="EMBL" id="OEG15801.1"/>
    </source>
</evidence>
<dbReference type="RefSeq" id="WP_069635002.1">
    <property type="nucleotide sequence ID" value="NZ_JXKZ01000012.1"/>
</dbReference>
<evidence type="ECO:0000313" key="2">
    <source>
        <dbReference type="Proteomes" id="UP000094764"/>
    </source>
</evidence>
<dbReference type="STRING" id="903983.BCR23_06540"/>
<proteinExistence type="predicted"/>
<sequence>MLNGMLELTDRLGLDYYFVSISLENTTLIVRSLNDYCKPLDKAVNLAEIKGVISEKEGQFNFICFDYENEHYHFVDYGNYLFPFLKNILFPLRSH</sequence>
<name>A0A1E5GSZ1_9ENTE</name>
<dbReference type="Proteomes" id="UP000094764">
    <property type="component" value="Unassembled WGS sequence"/>
</dbReference>
<organism evidence="1 2">
    <name type="scientific">Enterococcus quebecensis</name>
    <dbReference type="NCBI Taxonomy" id="903983"/>
    <lineage>
        <taxon>Bacteria</taxon>
        <taxon>Bacillati</taxon>
        <taxon>Bacillota</taxon>
        <taxon>Bacilli</taxon>
        <taxon>Lactobacillales</taxon>
        <taxon>Enterococcaceae</taxon>
        <taxon>Enterococcus</taxon>
    </lineage>
</organism>
<dbReference type="AlphaFoldDB" id="A0A1E5GSZ1"/>